<dbReference type="AlphaFoldDB" id="B9E2L3"/>
<dbReference type="Proteomes" id="UP000007969">
    <property type="component" value="Chromosome"/>
</dbReference>
<feature type="transmembrane region" description="Helical" evidence="2">
    <location>
        <begin position="100"/>
        <end position="118"/>
    </location>
</feature>
<feature type="region of interest" description="Disordered" evidence="1">
    <location>
        <begin position="57"/>
        <end position="101"/>
    </location>
</feature>
<gene>
    <name evidence="3" type="ordered locus">CKR_1687</name>
</gene>
<keyword evidence="2" id="KW-0812">Transmembrane</keyword>
<dbReference type="HOGENOM" id="CLU_2218491_0_0_9"/>
<keyword evidence="2" id="KW-1133">Transmembrane helix</keyword>
<feature type="compositionally biased region" description="Basic residues" evidence="1">
    <location>
        <begin position="79"/>
        <end position="101"/>
    </location>
</feature>
<accession>B9E2L3</accession>
<organism evidence="3 4">
    <name type="scientific">Clostridium kluyveri (strain NBRC 12016)</name>
    <dbReference type="NCBI Taxonomy" id="583346"/>
    <lineage>
        <taxon>Bacteria</taxon>
        <taxon>Bacillati</taxon>
        <taxon>Bacillota</taxon>
        <taxon>Clostridia</taxon>
        <taxon>Eubacteriales</taxon>
        <taxon>Clostridiaceae</taxon>
        <taxon>Clostridium</taxon>
    </lineage>
</organism>
<sequence length="122" mass="15395">MWRYFMSINNDVNDTISKETPENSYDFENSYDLESPMYCPYCSMPYTRLMDDEYMEEDPYDDELEDDEDFSYYPGYRRKDPRKRRRRRRRRRGRRRRRKMHHMPIGFIVPVMLPYSGYDDWY</sequence>
<dbReference type="KEGG" id="ckr:CKR_1687"/>
<evidence type="ECO:0000313" key="4">
    <source>
        <dbReference type="Proteomes" id="UP000007969"/>
    </source>
</evidence>
<protein>
    <submittedName>
        <fullName evidence="3">Uncharacterized protein</fullName>
    </submittedName>
</protein>
<name>B9E2L3_CLOK1</name>
<evidence type="ECO:0000256" key="2">
    <source>
        <dbReference type="SAM" id="Phobius"/>
    </source>
</evidence>
<proteinExistence type="predicted"/>
<feature type="compositionally biased region" description="Acidic residues" evidence="1">
    <location>
        <begin position="57"/>
        <end position="70"/>
    </location>
</feature>
<keyword evidence="2" id="KW-0472">Membrane</keyword>
<evidence type="ECO:0000313" key="3">
    <source>
        <dbReference type="EMBL" id="BAH06738.1"/>
    </source>
</evidence>
<evidence type="ECO:0000256" key="1">
    <source>
        <dbReference type="SAM" id="MobiDB-lite"/>
    </source>
</evidence>
<reference evidence="4" key="1">
    <citation type="submission" date="2005-09" db="EMBL/GenBank/DDBJ databases">
        <title>Complete genome sequence of Clostridium kluyveri and comparative genomics of Clostridia species.</title>
        <authorList>
            <person name="Inui M."/>
            <person name="Nonaka H."/>
            <person name="Shinoda Y."/>
            <person name="Ikenaga Y."/>
            <person name="Abe M."/>
            <person name="Naito K."/>
            <person name="Vertes A.A."/>
            <person name="Yukawa H."/>
        </authorList>
    </citation>
    <scope>NUCLEOTIDE SEQUENCE [LARGE SCALE GENOMIC DNA]</scope>
    <source>
        <strain evidence="4">NBRC 12016</strain>
    </source>
</reference>
<dbReference type="EMBL" id="AP009049">
    <property type="protein sequence ID" value="BAH06738.1"/>
    <property type="molecule type" value="Genomic_DNA"/>
</dbReference>